<comment type="subcellular location">
    <subcellularLocation>
        <location evidence="2 8">Cytoplasm</location>
    </subcellularLocation>
</comment>
<dbReference type="InterPro" id="IPR040476">
    <property type="entry name" value="CSD2"/>
</dbReference>
<dbReference type="Pfam" id="PF00575">
    <property type="entry name" value="S1"/>
    <property type="match status" value="1"/>
</dbReference>
<reference evidence="10 11" key="1">
    <citation type="submission" date="2009-02" db="EMBL/GenBank/DDBJ databases">
        <title>Sequencing of the draft genome and assembly of Lutiella nitroferrum 2002.</title>
        <authorList>
            <consortium name="US DOE Joint Genome Institute (JGI-PGF)"/>
            <person name="Lucas S."/>
            <person name="Copeland A."/>
            <person name="Lapidus A."/>
            <person name="Glavina del Rio T."/>
            <person name="Tice H."/>
            <person name="Bruce D."/>
            <person name="Goodwin L."/>
            <person name="Pitluck S."/>
            <person name="Larimer F."/>
            <person name="Land M.L."/>
            <person name="Hauser L."/>
            <person name="Coates J.D."/>
        </authorList>
    </citation>
    <scope>NUCLEOTIDE SEQUENCE [LARGE SCALE GENOMIC DNA]</scope>
    <source>
        <strain evidence="10 11">2002</strain>
    </source>
</reference>
<evidence type="ECO:0000256" key="8">
    <source>
        <dbReference type="HAMAP-Rule" id="MF_01895"/>
    </source>
</evidence>
<evidence type="ECO:0000256" key="2">
    <source>
        <dbReference type="ARBA" id="ARBA00004496"/>
    </source>
</evidence>
<evidence type="ECO:0000256" key="3">
    <source>
        <dbReference type="ARBA" id="ARBA00022490"/>
    </source>
</evidence>
<comment type="caution">
    <text evidence="10">The sequence shown here is derived from an EMBL/GenBank/DDBJ whole genome shotgun (WGS) entry which is preliminary data.</text>
</comment>
<dbReference type="InterPro" id="IPR011805">
    <property type="entry name" value="RNase_R"/>
</dbReference>
<dbReference type="PANTHER" id="PTHR23355:SF9">
    <property type="entry name" value="DIS3-LIKE EXONUCLEASE 2"/>
    <property type="match status" value="1"/>
</dbReference>
<dbReference type="NCBIfam" id="TIGR02063">
    <property type="entry name" value="RNase_R"/>
    <property type="match status" value="1"/>
</dbReference>
<evidence type="ECO:0000259" key="9">
    <source>
        <dbReference type="PROSITE" id="PS50126"/>
    </source>
</evidence>
<keyword evidence="6 8" id="KW-0269">Exonuclease</keyword>
<dbReference type="InterPro" id="IPR012340">
    <property type="entry name" value="NA-bd_OB-fold"/>
</dbReference>
<accession>B9Z6B7</accession>
<keyword evidence="7 8" id="KW-0694">RNA-binding</keyword>
<dbReference type="AlphaFoldDB" id="B9Z6B7"/>
<dbReference type="HAMAP" id="MF_01895">
    <property type="entry name" value="RNase_R"/>
    <property type="match status" value="1"/>
</dbReference>
<evidence type="ECO:0000313" key="11">
    <source>
        <dbReference type="Proteomes" id="UP000003165"/>
    </source>
</evidence>
<evidence type="ECO:0000256" key="6">
    <source>
        <dbReference type="ARBA" id="ARBA00022839"/>
    </source>
</evidence>
<sequence length="741" mass="83746">MSMPSKQKKQKNASLRLQDPHLEREKLKYDNPLPSREFVIQLLTEQGVPLWPDELAQMLDIKKDEFRYFERRLQAMERSGEIIINRKGAICVAEKLELIKCKVSGHRDGYGFAIPEEAGVEDIFLSEREMHKVLHGDRVMVSITGTDKRGRNEGRIVEVLERAVQKLVGRIYLSRGVWLMVAEDKRINQDILIEPGGEGGAQHGQVVIVEISSQPDSYRQPIGRVVDILGNYADPGMEIEIALRQHDLPHVFSDAAVEQAQETPKKVRKSDHKGREDLRELPLVTIDSETARDFDDAVFAERVDNGYRLVVAIADVSHYVKPGDALDQDAVERGTSVYFPRRVIPMLPEALSNGICSLNPDVERLCMVCDMQISAKGEVKQYRFYPAVMQSKARLTYNAVWDWLQHGSDHPMLPNLQTLYSLFKVLLAAREERGAIEFDSTETQMVFNESGKIDKIVPVVRNDAHRLIEECMLAANVCAADFLLKHEHPCLFRVHEGPTPEKLENLNTYLKLVGLALGGGETPTAKDYAKLAEQIHGRPDAPVLQTMLLRSMQQALYSPDNIGHFGLAYDAYTHFTSPIRRYPDLLVHRSIKAVLAGRHYKAGKWSQLGEHCSMTERRADDASRDVESWLKTYYMRDKIGEVFTGEISAVTSFGVFVLLDGIYVEGLLHISELGKDYFHYRKDIQAIIGEKSGARYQLGSRLTVKVVRADLESSRIDFVLVPEFEAAAEAKPAAKKKRKVS</sequence>
<dbReference type="SMART" id="SM00955">
    <property type="entry name" value="RNB"/>
    <property type="match status" value="1"/>
</dbReference>
<dbReference type="PROSITE" id="PS01175">
    <property type="entry name" value="RIBONUCLEASE_II"/>
    <property type="match status" value="1"/>
</dbReference>
<organism evidence="10 11">
    <name type="scientific">Pseudogulbenkiania ferrooxidans 2002</name>
    <dbReference type="NCBI Taxonomy" id="279714"/>
    <lineage>
        <taxon>Bacteria</taxon>
        <taxon>Pseudomonadati</taxon>
        <taxon>Pseudomonadota</taxon>
        <taxon>Betaproteobacteria</taxon>
        <taxon>Neisseriales</taxon>
        <taxon>Chromobacteriaceae</taxon>
        <taxon>Pseudogulbenkiania</taxon>
    </lineage>
</organism>
<dbReference type="Proteomes" id="UP000003165">
    <property type="component" value="Unassembled WGS sequence"/>
</dbReference>
<keyword evidence="3 8" id="KW-0963">Cytoplasm</keyword>
<comment type="catalytic activity">
    <reaction evidence="1 8">
        <text>Exonucleolytic cleavage in the 3'- to 5'-direction to yield nucleoside 5'-phosphates.</text>
        <dbReference type="EC" id="3.1.13.1"/>
    </reaction>
</comment>
<evidence type="ECO:0000256" key="1">
    <source>
        <dbReference type="ARBA" id="ARBA00001849"/>
    </source>
</evidence>
<evidence type="ECO:0000256" key="5">
    <source>
        <dbReference type="ARBA" id="ARBA00022801"/>
    </source>
</evidence>
<dbReference type="GO" id="GO:0006402">
    <property type="term" value="P:mRNA catabolic process"/>
    <property type="evidence" value="ECO:0007669"/>
    <property type="project" value="TreeGrafter"/>
</dbReference>
<dbReference type="InterPro" id="IPR013223">
    <property type="entry name" value="RNase_B_OB_dom"/>
</dbReference>
<dbReference type="Pfam" id="PF00773">
    <property type="entry name" value="RNB"/>
    <property type="match status" value="1"/>
</dbReference>
<evidence type="ECO:0000256" key="4">
    <source>
        <dbReference type="ARBA" id="ARBA00022722"/>
    </source>
</evidence>
<dbReference type="InterPro" id="IPR050180">
    <property type="entry name" value="RNR_Ribonuclease"/>
</dbReference>
<dbReference type="NCBIfam" id="TIGR00358">
    <property type="entry name" value="3_prime_RNase"/>
    <property type="match status" value="1"/>
</dbReference>
<dbReference type="EMBL" id="ACIS01000008">
    <property type="protein sequence ID" value="EEG07761.1"/>
    <property type="molecule type" value="Genomic_DNA"/>
</dbReference>
<name>B9Z6B7_9NEIS</name>
<dbReference type="InterPro" id="IPR003029">
    <property type="entry name" value="S1_domain"/>
</dbReference>
<protein>
    <recommendedName>
        <fullName evidence="8">Ribonuclease R</fullName>
        <shortName evidence="8">RNase R</shortName>
        <ecNumber evidence="8">3.1.13.1</ecNumber>
    </recommendedName>
</protein>
<dbReference type="eggNOG" id="COG0557">
    <property type="taxonomic scope" value="Bacteria"/>
</dbReference>
<dbReference type="Pfam" id="PF17876">
    <property type="entry name" value="CSD2"/>
    <property type="match status" value="1"/>
</dbReference>
<keyword evidence="4 8" id="KW-0540">Nuclease</keyword>
<evidence type="ECO:0000313" key="10">
    <source>
        <dbReference type="EMBL" id="EEG07761.1"/>
    </source>
</evidence>
<dbReference type="GO" id="GO:0008859">
    <property type="term" value="F:exoribonuclease II activity"/>
    <property type="evidence" value="ECO:0007669"/>
    <property type="project" value="UniProtKB-UniRule"/>
</dbReference>
<dbReference type="SMART" id="SM00316">
    <property type="entry name" value="S1"/>
    <property type="match status" value="1"/>
</dbReference>
<dbReference type="Pfam" id="PF08206">
    <property type="entry name" value="OB_RNB"/>
    <property type="match status" value="1"/>
</dbReference>
<dbReference type="InterPro" id="IPR022966">
    <property type="entry name" value="RNase_II/R_CS"/>
</dbReference>
<dbReference type="GO" id="GO:0003723">
    <property type="term" value="F:RNA binding"/>
    <property type="evidence" value="ECO:0007669"/>
    <property type="project" value="UniProtKB-UniRule"/>
</dbReference>
<dbReference type="CDD" id="cd04471">
    <property type="entry name" value="S1_RNase_R"/>
    <property type="match status" value="1"/>
</dbReference>
<dbReference type="SUPFAM" id="SSF50249">
    <property type="entry name" value="Nucleic acid-binding proteins"/>
    <property type="match status" value="4"/>
</dbReference>
<dbReference type="Gene3D" id="2.40.50.140">
    <property type="entry name" value="Nucleic acid-binding proteins"/>
    <property type="match status" value="2"/>
</dbReference>
<keyword evidence="11" id="KW-1185">Reference proteome</keyword>
<keyword evidence="5 8" id="KW-0378">Hydrolase</keyword>
<dbReference type="SMART" id="SM00357">
    <property type="entry name" value="CSP"/>
    <property type="match status" value="1"/>
</dbReference>
<dbReference type="PROSITE" id="PS50126">
    <property type="entry name" value="S1"/>
    <property type="match status" value="1"/>
</dbReference>
<dbReference type="InterPro" id="IPR001900">
    <property type="entry name" value="RNase_II/R"/>
</dbReference>
<evidence type="ECO:0000256" key="7">
    <source>
        <dbReference type="ARBA" id="ARBA00022884"/>
    </source>
</evidence>
<proteinExistence type="inferred from homology"/>
<dbReference type="InterPro" id="IPR004476">
    <property type="entry name" value="RNase_II/RNase_R"/>
</dbReference>
<comment type="function">
    <text evidence="8">3'-5' exoribonuclease that releases 5'-nucleoside monophosphates and is involved in maturation of structured RNAs.</text>
</comment>
<dbReference type="GO" id="GO:0005829">
    <property type="term" value="C:cytosol"/>
    <property type="evidence" value="ECO:0007669"/>
    <property type="project" value="UniProtKB-ARBA"/>
</dbReference>
<comment type="similarity">
    <text evidence="8">Belongs to the RNR ribonuclease family. RNase R subfamily.</text>
</comment>
<dbReference type="InterPro" id="IPR011129">
    <property type="entry name" value="CSD"/>
</dbReference>
<dbReference type="EC" id="3.1.13.1" evidence="8"/>
<gene>
    <name evidence="8" type="primary">rnr</name>
    <name evidence="10" type="ORF">FuraDRAFT_3084</name>
</gene>
<feature type="domain" description="S1 motif" evidence="9">
    <location>
        <begin position="640"/>
        <end position="721"/>
    </location>
</feature>
<dbReference type="PANTHER" id="PTHR23355">
    <property type="entry name" value="RIBONUCLEASE"/>
    <property type="match status" value="1"/>
</dbReference>